<proteinExistence type="predicted"/>
<evidence type="ECO:0000259" key="6">
    <source>
        <dbReference type="PROSITE" id="PS50977"/>
    </source>
</evidence>
<comment type="caution">
    <text evidence="7">The sequence shown here is derived from an EMBL/GenBank/DDBJ whole genome shotgun (WGS) entry which is preliminary data.</text>
</comment>
<protein>
    <submittedName>
        <fullName evidence="7">TetR family transcriptional regulator</fullName>
    </submittedName>
</protein>
<evidence type="ECO:0000313" key="8">
    <source>
        <dbReference type="Proteomes" id="UP000298860"/>
    </source>
</evidence>
<evidence type="ECO:0000313" key="7">
    <source>
        <dbReference type="EMBL" id="GDY31091.1"/>
    </source>
</evidence>
<organism evidence="7 8">
    <name type="scientific">Gandjariella thermophila</name>
    <dbReference type="NCBI Taxonomy" id="1931992"/>
    <lineage>
        <taxon>Bacteria</taxon>
        <taxon>Bacillati</taxon>
        <taxon>Actinomycetota</taxon>
        <taxon>Actinomycetes</taxon>
        <taxon>Pseudonocardiales</taxon>
        <taxon>Pseudonocardiaceae</taxon>
        <taxon>Gandjariella</taxon>
    </lineage>
</organism>
<dbReference type="Gene3D" id="1.10.10.60">
    <property type="entry name" value="Homeodomain-like"/>
    <property type="match status" value="1"/>
</dbReference>
<dbReference type="PANTHER" id="PTHR30055:SF238">
    <property type="entry name" value="MYCOFACTOCIN BIOSYNTHESIS TRANSCRIPTIONAL REGULATOR MFTR-RELATED"/>
    <property type="match status" value="1"/>
</dbReference>
<dbReference type="OrthoDB" id="3172830at2"/>
<dbReference type="SUPFAM" id="SSF48498">
    <property type="entry name" value="Tetracyclin repressor-like, C-terminal domain"/>
    <property type="match status" value="1"/>
</dbReference>
<dbReference type="InterPro" id="IPR036271">
    <property type="entry name" value="Tet_transcr_reg_TetR-rel_C_sf"/>
</dbReference>
<feature type="region of interest" description="Disordered" evidence="5">
    <location>
        <begin position="1"/>
        <end position="30"/>
    </location>
</feature>
<dbReference type="AlphaFoldDB" id="A0A4D4J3L2"/>
<dbReference type="Pfam" id="PF00440">
    <property type="entry name" value="TetR_N"/>
    <property type="match status" value="1"/>
</dbReference>
<evidence type="ECO:0000256" key="1">
    <source>
        <dbReference type="ARBA" id="ARBA00023015"/>
    </source>
</evidence>
<evidence type="ECO:0000256" key="3">
    <source>
        <dbReference type="ARBA" id="ARBA00023163"/>
    </source>
</evidence>
<dbReference type="GO" id="GO:0000976">
    <property type="term" value="F:transcription cis-regulatory region binding"/>
    <property type="evidence" value="ECO:0007669"/>
    <property type="project" value="TreeGrafter"/>
</dbReference>
<dbReference type="Proteomes" id="UP000298860">
    <property type="component" value="Unassembled WGS sequence"/>
</dbReference>
<keyword evidence="3" id="KW-0804">Transcription</keyword>
<feature type="DNA-binding region" description="H-T-H motif" evidence="4">
    <location>
        <begin position="54"/>
        <end position="73"/>
    </location>
</feature>
<keyword evidence="2 4" id="KW-0238">DNA-binding</keyword>
<dbReference type="Gene3D" id="1.10.357.10">
    <property type="entry name" value="Tetracycline Repressor, domain 2"/>
    <property type="match status" value="1"/>
</dbReference>
<name>A0A4D4J3L2_9PSEU</name>
<dbReference type="PROSITE" id="PS50977">
    <property type="entry name" value="HTH_TETR_2"/>
    <property type="match status" value="1"/>
</dbReference>
<dbReference type="InterPro" id="IPR001647">
    <property type="entry name" value="HTH_TetR"/>
</dbReference>
<keyword evidence="1" id="KW-0805">Transcription regulation</keyword>
<accession>A0A4D4J3L2</accession>
<dbReference type="EMBL" id="BJFL01000011">
    <property type="protein sequence ID" value="GDY31091.1"/>
    <property type="molecule type" value="Genomic_DNA"/>
</dbReference>
<reference evidence="8" key="1">
    <citation type="submission" date="2019-04" db="EMBL/GenBank/DDBJ databases">
        <title>Draft genome sequence of Pseudonocardiaceae bacterium SL3-2-4.</title>
        <authorList>
            <person name="Ningsih F."/>
            <person name="Yokota A."/>
            <person name="Sakai Y."/>
            <person name="Nanatani K."/>
            <person name="Yabe S."/>
            <person name="Oetari A."/>
            <person name="Sjamsuridzal W."/>
        </authorList>
    </citation>
    <scope>NUCLEOTIDE SEQUENCE [LARGE SCALE GENOMIC DNA]</scope>
    <source>
        <strain evidence="8">SL3-2-4</strain>
    </source>
</reference>
<gene>
    <name evidence="7" type="ORF">GTS_27240</name>
</gene>
<dbReference type="GO" id="GO:0003700">
    <property type="term" value="F:DNA-binding transcription factor activity"/>
    <property type="evidence" value="ECO:0007669"/>
    <property type="project" value="TreeGrafter"/>
</dbReference>
<dbReference type="PANTHER" id="PTHR30055">
    <property type="entry name" value="HTH-TYPE TRANSCRIPTIONAL REGULATOR RUTR"/>
    <property type="match status" value="1"/>
</dbReference>
<dbReference type="InterPro" id="IPR009057">
    <property type="entry name" value="Homeodomain-like_sf"/>
</dbReference>
<evidence type="ECO:0000256" key="5">
    <source>
        <dbReference type="SAM" id="MobiDB-lite"/>
    </source>
</evidence>
<sequence>MASPGPEPSGRQVRPAGRHRAAPAPRPGRTAVTKQKLFDAALRLVGERGPASVTVDEIAAEAGVAKGTVYYNFGSKDGLVDALLRHGVELLAGRLREAERYADTREAVDHLVDGALGFFGEYPAFAQLLVSELWRTPGQWHGTLSLLRDDIVSILKGQMQRVADAGRLPPGVEVGTASAALFGTLLVVALDWQVFQPERTREQVRDSVLPLVHGLAAARAPEPEPPGS</sequence>
<evidence type="ECO:0000256" key="2">
    <source>
        <dbReference type="ARBA" id="ARBA00023125"/>
    </source>
</evidence>
<keyword evidence="8" id="KW-1185">Reference proteome</keyword>
<feature type="domain" description="HTH tetR-type" evidence="6">
    <location>
        <begin position="31"/>
        <end position="91"/>
    </location>
</feature>
<dbReference type="PRINTS" id="PR00455">
    <property type="entry name" value="HTHTETR"/>
</dbReference>
<dbReference type="SUPFAM" id="SSF46689">
    <property type="entry name" value="Homeodomain-like"/>
    <property type="match status" value="1"/>
</dbReference>
<evidence type="ECO:0000256" key="4">
    <source>
        <dbReference type="PROSITE-ProRule" id="PRU00335"/>
    </source>
</evidence>
<dbReference type="InterPro" id="IPR050109">
    <property type="entry name" value="HTH-type_TetR-like_transc_reg"/>
</dbReference>